<comment type="similarity">
    <text evidence="1">Belongs to the ABC transporter superfamily.</text>
</comment>
<reference evidence="6 7" key="1">
    <citation type="submission" date="2020-12" db="EMBL/GenBank/DDBJ databases">
        <title>Microbacterium sp. HY060.</title>
        <authorList>
            <person name="Zhou J."/>
        </authorList>
    </citation>
    <scope>NUCLEOTIDE SEQUENCE [LARGE SCALE GENOMIC DNA]</scope>
    <source>
        <strain evidence="6 7">HY60</strain>
    </source>
</reference>
<protein>
    <submittedName>
        <fullName evidence="6">ABC transporter ATP-binding protein</fullName>
    </submittedName>
</protein>
<evidence type="ECO:0000256" key="4">
    <source>
        <dbReference type="ARBA" id="ARBA00022840"/>
    </source>
</evidence>
<dbReference type="EMBL" id="CP061169">
    <property type="protein sequence ID" value="QPZ40104.1"/>
    <property type="molecule type" value="Genomic_DNA"/>
</dbReference>
<evidence type="ECO:0000259" key="5">
    <source>
        <dbReference type="PROSITE" id="PS50893"/>
    </source>
</evidence>
<evidence type="ECO:0000256" key="3">
    <source>
        <dbReference type="ARBA" id="ARBA00022741"/>
    </source>
</evidence>
<dbReference type="CDD" id="cd03230">
    <property type="entry name" value="ABC_DR_subfamily_A"/>
    <property type="match status" value="1"/>
</dbReference>
<evidence type="ECO:0000256" key="1">
    <source>
        <dbReference type="ARBA" id="ARBA00005417"/>
    </source>
</evidence>
<dbReference type="PANTHER" id="PTHR43335:SF4">
    <property type="entry name" value="ABC TRANSPORTER, ATP-BINDING PROTEIN"/>
    <property type="match status" value="1"/>
</dbReference>
<sequence>MTDSPPADGIVVDSVARSFGSVHAVTDATFAAPRGSITGLVGPNGAGKTTLLLMLATLLQPDAGSIRIAGVDPSADPAAVRSLIGWMPDSLGTWSSLSPRTALTTIGRMYNLDAQAAANRAAELLDAVGLASLADRPARVLSRGQKQRLSLARALVHNPRVLLLDEPASGLDPSARAELRATLRRIADDGATVLISSHELAELEEISDAAVYMSDGVTASRDALTHAATSTRQWRIRALEGSSLAEPLASIGVAPENIAADNRGVLVRVTGEADAAQLLSALVAAGVAVTSFAPAVGEFEHTFLDLTKNSTAHRHPNLDSDGDAQ</sequence>
<dbReference type="PROSITE" id="PS50893">
    <property type="entry name" value="ABC_TRANSPORTER_2"/>
    <property type="match status" value="1"/>
</dbReference>
<evidence type="ECO:0000313" key="7">
    <source>
        <dbReference type="Proteomes" id="UP000662814"/>
    </source>
</evidence>
<evidence type="ECO:0000256" key="2">
    <source>
        <dbReference type="ARBA" id="ARBA00022448"/>
    </source>
</evidence>
<keyword evidence="7" id="KW-1185">Reference proteome</keyword>
<dbReference type="SMART" id="SM00382">
    <property type="entry name" value="AAA"/>
    <property type="match status" value="1"/>
</dbReference>
<evidence type="ECO:0000313" key="6">
    <source>
        <dbReference type="EMBL" id="QPZ40104.1"/>
    </source>
</evidence>
<dbReference type="Proteomes" id="UP000662814">
    <property type="component" value="Chromosome"/>
</dbReference>
<keyword evidence="4 6" id="KW-0067">ATP-binding</keyword>
<dbReference type="InterPro" id="IPR003593">
    <property type="entry name" value="AAA+_ATPase"/>
</dbReference>
<keyword evidence="3" id="KW-0547">Nucleotide-binding</keyword>
<feature type="domain" description="ABC transporter" evidence="5">
    <location>
        <begin position="10"/>
        <end position="240"/>
    </location>
</feature>
<proteinExistence type="inferred from homology"/>
<accession>A0ABX6YML9</accession>
<organism evidence="6 7">
    <name type="scientific">Paramicrobacterium chengjingii</name>
    <dbReference type="NCBI Taxonomy" id="2769067"/>
    <lineage>
        <taxon>Bacteria</taxon>
        <taxon>Bacillati</taxon>
        <taxon>Actinomycetota</taxon>
        <taxon>Actinomycetes</taxon>
        <taxon>Micrococcales</taxon>
        <taxon>Microbacteriaceae</taxon>
        <taxon>Paramicrobacterium</taxon>
    </lineage>
</organism>
<dbReference type="InterPro" id="IPR027417">
    <property type="entry name" value="P-loop_NTPase"/>
</dbReference>
<dbReference type="Pfam" id="PF00005">
    <property type="entry name" value="ABC_tran"/>
    <property type="match status" value="1"/>
</dbReference>
<gene>
    <name evidence="6" type="ORF">HCR76_00685</name>
</gene>
<keyword evidence="2" id="KW-0813">Transport</keyword>
<dbReference type="Gene3D" id="3.40.50.300">
    <property type="entry name" value="P-loop containing nucleotide triphosphate hydrolases"/>
    <property type="match status" value="1"/>
</dbReference>
<dbReference type="InterPro" id="IPR003439">
    <property type="entry name" value="ABC_transporter-like_ATP-bd"/>
</dbReference>
<dbReference type="SUPFAM" id="SSF52540">
    <property type="entry name" value="P-loop containing nucleoside triphosphate hydrolases"/>
    <property type="match status" value="1"/>
</dbReference>
<dbReference type="PANTHER" id="PTHR43335">
    <property type="entry name" value="ABC TRANSPORTER, ATP-BINDING PROTEIN"/>
    <property type="match status" value="1"/>
</dbReference>
<dbReference type="GO" id="GO:0005524">
    <property type="term" value="F:ATP binding"/>
    <property type="evidence" value="ECO:0007669"/>
    <property type="project" value="UniProtKB-KW"/>
</dbReference>
<name>A0ABX6YML9_9MICO</name>